<dbReference type="RefSeq" id="WP_343895530.1">
    <property type="nucleotide sequence ID" value="NZ_BAAAFZ010000029.1"/>
</dbReference>
<sequence>MRVALVDPSLFTLPYDRMLALGLREAGHDVVLHTRALEPAEGDGGGVALAADFYRATGGARTAWLPEPLRLTLKGIDHLASMAGLVARLRRERPDVIHFQWLPLPFADRLFLPALARVAPLVLTVHDSNPFNGNPGSRLQRIGATDCFGAFDGMIVHTERFRERLLARGVPAERVTRIPHGLLGGSAAADAPSPAPASAAPRRPSTFLLFGQIKPYKGADVLIEAFARLPEALRAEARLRIVGKPYMELAPLLELAGERGVAGRVAVEPRFVPEEEIPALFGPDSIPVFPYREIEASGALTLAIAHGRPVIASRIGSFAEDLQDGAHGALVAPDDPAALAAAMERMLTDPDFAARCAANVRALSTAVPSWGEIGRKTAAVYDAARANRKPGGTRPAVAAAGRRAPA</sequence>
<keyword evidence="7" id="KW-1185">Reference proteome</keyword>
<dbReference type="Gene3D" id="3.40.50.2000">
    <property type="entry name" value="Glycogen Phosphorylase B"/>
    <property type="match status" value="2"/>
</dbReference>
<gene>
    <name evidence="6" type="ORF">GCM10009416_23910</name>
</gene>
<dbReference type="Proteomes" id="UP001501588">
    <property type="component" value="Unassembled WGS sequence"/>
</dbReference>
<dbReference type="EMBL" id="BAAAFZ010000029">
    <property type="protein sequence ID" value="GAA0584743.1"/>
    <property type="molecule type" value="Genomic_DNA"/>
</dbReference>
<feature type="domain" description="Glycosyltransferase subfamily 4-like N-terminal" evidence="5">
    <location>
        <begin position="17"/>
        <end position="181"/>
    </location>
</feature>
<dbReference type="Pfam" id="PF13579">
    <property type="entry name" value="Glyco_trans_4_4"/>
    <property type="match status" value="1"/>
</dbReference>
<evidence type="ECO:0000313" key="6">
    <source>
        <dbReference type="EMBL" id="GAA0584743.1"/>
    </source>
</evidence>
<feature type="domain" description="Glycosyl transferase family 1" evidence="4">
    <location>
        <begin position="200"/>
        <end position="361"/>
    </location>
</feature>
<accession>A0ABN1F7Y4</accession>
<name>A0ABN1F7Y4_9PROT</name>
<proteinExistence type="predicted"/>
<feature type="compositionally biased region" description="Low complexity" evidence="3">
    <location>
        <begin position="390"/>
        <end position="406"/>
    </location>
</feature>
<organism evidence="6 7">
    <name type="scientific">Craurococcus roseus</name>
    <dbReference type="NCBI Taxonomy" id="77585"/>
    <lineage>
        <taxon>Bacteria</taxon>
        <taxon>Pseudomonadati</taxon>
        <taxon>Pseudomonadota</taxon>
        <taxon>Alphaproteobacteria</taxon>
        <taxon>Acetobacterales</taxon>
        <taxon>Acetobacteraceae</taxon>
        <taxon>Craurococcus</taxon>
    </lineage>
</organism>
<dbReference type="InterPro" id="IPR028098">
    <property type="entry name" value="Glyco_trans_4-like_N"/>
</dbReference>
<dbReference type="SUPFAM" id="SSF53756">
    <property type="entry name" value="UDP-Glycosyltransferase/glycogen phosphorylase"/>
    <property type="match status" value="1"/>
</dbReference>
<evidence type="ECO:0000256" key="2">
    <source>
        <dbReference type="ARBA" id="ARBA00022679"/>
    </source>
</evidence>
<evidence type="ECO:0000256" key="1">
    <source>
        <dbReference type="ARBA" id="ARBA00022676"/>
    </source>
</evidence>
<evidence type="ECO:0000259" key="4">
    <source>
        <dbReference type="Pfam" id="PF00534"/>
    </source>
</evidence>
<evidence type="ECO:0000256" key="3">
    <source>
        <dbReference type="SAM" id="MobiDB-lite"/>
    </source>
</evidence>
<dbReference type="InterPro" id="IPR001296">
    <property type="entry name" value="Glyco_trans_1"/>
</dbReference>
<reference evidence="6 7" key="1">
    <citation type="journal article" date="2019" name="Int. J. Syst. Evol. Microbiol.">
        <title>The Global Catalogue of Microorganisms (GCM) 10K type strain sequencing project: providing services to taxonomists for standard genome sequencing and annotation.</title>
        <authorList>
            <consortium name="The Broad Institute Genomics Platform"/>
            <consortium name="The Broad Institute Genome Sequencing Center for Infectious Disease"/>
            <person name="Wu L."/>
            <person name="Ma J."/>
        </authorList>
    </citation>
    <scope>NUCLEOTIDE SEQUENCE [LARGE SCALE GENOMIC DNA]</scope>
    <source>
        <strain evidence="6 7">JCM 9933</strain>
    </source>
</reference>
<comment type="caution">
    <text evidence="6">The sequence shown here is derived from an EMBL/GenBank/DDBJ whole genome shotgun (WGS) entry which is preliminary data.</text>
</comment>
<evidence type="ECO:0000259" key="5">
    <source>
        <dbReference type="Pfam" id="PF13579"/>
    </source>
</evidence>
<dbReference type="PANTHER" id="PTHR12526">
    <property type="entry name" value="GLYCOSYLTRANSFERASE"/>
    <property type="match status" value="1"/>
</dbReference>
<keyword evidence="2" id="KW-0808">Transferase</keyword>
<dbReference type="PANTHER" id="PTHR12526:SF510">
    <property type="entry name" value="D-INOSITOL 3-PHOSPHATE GLYCOSYLTRANSFERASE"/>
    <property type="match status" value="1"/>
</dbReference>
<evidence type="ECO:0000313" key="7">
    <source>
        <dbReference type="Proteomes" id="UP001501588"/>
    </source>
</evidence>
<protein>
    <submittedName>
        <fullName evidence="6">Glycosyltransferase family 1 protein</fullName>
    </submittedName>
</protein>
<dbReference type="Pfam" id="PF00534">
    <property type="entry name" value="Glycos_transf_1"/>
    <property type="match status" value="1"/>
</dbReference>
<keyword evidence="1" id="KW-0328">Glycosyltransferase</keyword>
<feature type="region of interest" description="Disordered" evidence="3">
    <location>
        <begin position="386"/>
        <end position="406"/>
    </location>
</feature>